<dbReference type="Proteomes" id="UP001589710">
    <property type="component" value="Unassembled WGS sequence"/>
</dbReference>
<comment type="similarity">
    <text evidence="1">Belongs to the universal stress protein A family.</text>
</comment>
<dbReference type="InterPro" id="IPR014729">
    <property type="entry name" value="Rossmann-like_a/b/a_fold"/>
</dbReference>
<comment type="caution">
    <text evidence="3">The sequence shown here is derived from an EMBL/GenBank/DDBJ whole genome shotgun (WGS) entry which is preliminary data.</text>
</comment>
<dbReference type="PANTHER" id="PTHR46268:SF6">
    <property type="entry name" value="UNIVERSAL STRESS PROTEIN UP12"/>
    <property type="match status" value="1"/>
</dbReference>
<keyword evidence="4" id="KW-1185">Reference proteome</keyword>
<dbReference type="InterPro" id="IPR006016">
    <property type="entry name" value="UspA"/>
</dbReference>
<organism evidence="3 4">
    <name type="scientific">Streptomyces yanii</name>
    <dbReference type="NCBI Taxonomy" id="78510"/>
    <lineage>
        <taxon>Bacteria</taxon>
        <taxon>Bacillati</taxon>
        <taxon>Actinomycetota</taxon>
        <taxon>Actinomycetes</taxon>
        <taxon>Kitasatosporales</taxon>
        <taxon>Streptomycetaceae</taxon>
        <taxon>Streptomyces</taxon>
    </lineage>
</organism>
<dbReference type="PRINTS" id="PR01438">
    <property type="entry name" value="UNVRSLSTRESS"/>
</dbReference>
<sequence>MNHSIVVGLDGSTESTAAVHWAAREALLRDAPLHLVHAADWSSPLGVPATGTAAGREWAEALLRDAVDELRRLHDRLEVRARSVDGRPAVSLATAAASADMLVLGSRGLGTLTGFVLGSVGLRVIPATERPVILVRAHEDALPHTEGLHTDRDIVVGIDIGRPCDALLDFAFEEASRRRCTLHALLTWTFPPLAGYGAAYDASLQEQMADSMTVGLDDRLQPWRDAFPSVDVVARATVGHAAEQLVETGAEAGLVVVGRRIRQSSVGAHIGPVAHAVLHHSRAPVAVIAHR</sequence>
<dbReference type="InterPro" id="IPR006015">
    <property type="entry name" value="Universal_stress_UspA"/>
</dbReference>
<protein>
    <submittedName>
        <fullName evidence="3">Universal stress protein</fullName>
    </submittedName>
</protein>
<evidence type="ECO:0000256" key="1">
    <source>
        <dbReference type="ARBA" id="ARBA00008791"/>
    </source>
</evidence>
<reference evidence="3 4" key="1">
    <citation type="submission" date="2024-09" db="EMBL/GenBank/DDBJ databases">
        <authorList>
            <person name="Sun Q."/>
            <person name="Mori K."/>
        </authorList>
    </citation>
    <scope>NUCLEOTIDE SEQUENCE [LARGE SCALE GENOMIC DNA]</scope>
    <source>
        <strain evidence="3 4">JCM 3331</strain>
    </source>
</reference>
<accession>A0ABV5R7W1</accession>
<dbReference type="Pfam" id="PF00582">
    <property type="entry name" value="Usp"/>
    <property type="match status" value="2"/>
</dbReference>
<dbReference type="Gene3D" id="3.40.50.620">
    <property type="entry name" value="HUPs"/>
    <property type="match status" value="2"/>
</dbReference>
<proteinExistence type="inferred from homology"/>
<gene>
    <name evidence="3" type="ORF">ACFFTL_11900</name>
</gene>
<evidence type="ECO:0000313" key="4">
    <source>
        <dbReference type="Proteomes" id="UP001589710"/>
    </source>
</evidence>
<feature type="domain" description="UspA" evidence="2">
    <location>
        <begin position="1"/>
        <end position="136"/>
    </location>
</feature>
<dbReference type="RefSeq" id="WP_345509751.1">
    <property type="nucleotide sequence ID" value="NZ_BAAAXD010000004.1"/>
</dbReference>
<dbReference type="CDD" id="cd00293">
    <property type="entry name" value="USP-like"/>
    <property type="match status" value="1"/>
</dbReference>
<name>A0ABV5R7W1_9ACTN</name>
<dbReference type="SUPFAM" id="SSF52402">
    <property type="entry name" value="Adenine nucleotide alpha hydrolases-like"/>
    <property type="match status" value="2"/>
</dbReference>
<dbReference type="PANTHER" id="PTHR46268">
    <property type="entry name" value="STRESS RESPONSE PROTEIN NHAX"/>
    <property type="match status" value="1"/>
</dbReference>
<evidence type="ECO:0000313" key="3">
    <source>
        <dbReference type="EMBL" id="MFB9573009.1"/>
    </source>
</evidence>
<dbReference type="EMBL" id="JBHMCG010000052">
    <property type="protein sequence ID" value="MFB9573009.1"/>
    <property type="molecule type" value="Genomic_DNA"/>
</dbReference>
<evidence type="ECO:0000259" key="2">
    <source>
        <dbReference type="Pfam" id="PF00582"/>
    </source>
</evidence>
<feature type="domain" description="UspA" evidence="2">
    <location>
        <begin position="153"/>
        <end position="288"/>
    </location>
</feature>